<dbReference type="GO" id="GO:0016788">
    <property type="term" value="F:hydrolase activity, acting on ester bonds"/>
    <property type="evidence" value="ECO:0007669"/>
    <property type="project" value="InterPro"/>
</dbReference>
<dbReference type="InterPro" id="IPR036725">
    <property type="entry name" value="ColE3_ribonuclease_sf"/>
</dbReference>
<dbReference type="GO" id="GO:0043022">
    <property type="term" value="F:ribosome binding"/>
    <property type="evidence" value="ECO:0007669"/>
    <property type="project" value="InterPro"/>
</dbReference>
<dbReference type="Proteomes" id="UP000234626">
    <property type="component" value="Unassembled WGS sequence"/>
</dbReference>
<keyword evidence="5" id="KW-1185">Reference proteome</keyword>
<proteinExistence type="predicted"/>
<dbReference type="GO" id="GO:0003723">
    <property type="term" value="F:RNA binding"/>
    <property type="evidence" value="ECO:0007669"/>
    <property type="project" value="InterPro"/>
</dbReference>
<evidence type="ECO:0000313" key="4">
    <source>
        <dbReference type="EMBL" id="PLR44328.1"/>
    </source>
</evidence>
<sequence length="122" mass="13650">ATTSPAPDEKSFADYILILPVADIPPIYIYLSNSHKYYAPPQTKPPLLAFPDAKRAPRKTAIQGGGGLRARWKDTQGKIYEWDSQHGTVEIYDKSGRRHLGEFDPVSGKQTKPANPMRKVEK</sequence>
<comment type="caution">
    <text evidence="4">The sequence shown here is derived from an EMBL/GenBank/DDBJ whole genome shotgun (WGS) entry which is preliminary data.</text>
</comment>
<evidence type="ECO:0000256" key="1">
    <source>
        <dbReference type="SAM" id="MobiDB-lite"/>
    </source>
</evidence>
<feature type="region of interest" description="Disordered" evidence="1">
    <location>
        <begin position="99"/>
        <end position="122"/>
    </location>
</feature>
<name>A0A2N5EI66_9GAMM</name>
<feature type="non-terminal residue" evidence="4">
    <location>
        <position position="1"/>
    </location>
</feature>
<dbReference type="AlphaFoldDB" id="A0A2N5EI66"/>
<gene>
    <name evidence="4" type="ORF">CYR34_19105</name>
</gene>
<accession>A0A2N5EI66</accession>
<keyword evidence="2" id="KW-0472">Membrane</keyword>
<dbReference type="Pfam" id="PF09000">
    <property type="entry name" value="Cytotoxic"/>
    <property type="match status" value="1"/>
</dbReference>
<keyword evidence="2" id="KW-1133">Transmembrane helix</keyword>
<feature type="transmembrane region" description="Helical" evidence="2">
    <location>
        <begin position="12"/>
        <end position="31"/>
    </location>
</feature>
<reference evidence="4 5" key="1">
    <citation type="submission" date="2017-12" db="EMBL/GenBank/DDBJ databases">
        <title>Characterization of six clinical isolates of Enterochimera gen. nov., a novel genus of the Yersiniaciae family and the three species Enterochimera arupensis sp. nov., Enterochimera coloradensis sp. nov, and Enterochimera californica sp. nov.</title>
        <authorList>
            <person name="Rossi A."/>
            <person name="Fisher M."/>
        </authorList>
    </citation>
    <scope>NUCLEOTIDE SEQUENCE [LARGE SCALE GENOMIC DNA]</scope>
    <source>
        <strain evidence="4 5">2016Iso1</strain>
    </source>
</reference>
<evidence type="ECO:0000259" key="3">
    <source>
        <dbReference type="Pfam" id="PF09000"/>
    </source>
</evidence>
<keyword evidence="2" id="KW-0812">Transmembrane</keyword>
<evidence type="ECO:0000313" key="5">
    <source>
        <dbReference type="Proteomes" id="UP000234626"/>
    </source>
</evidence>
<dbReference type="Gene3D" id="3.10.380.10">
    <property type="entry name" value="Colicin E3-like ribonuclease domain"/>
    <property type="match status" value="1"/>
</dbReference>
<organism evidence="4 5">
    <name type="scientific">Chimaeribacter arupi</name>
    <dbReference type="NCBI Taxonomy" id="2060066"/>
    <lineage>
        <taxon>Bacteria</taxon>
        <taxon>Pseudomonadati</taxon>
        <taxon>Pseudomonadota</taxon>
        <taxon>Gammaproteobacteria</taxon>
        <taxon>Enterobacterales</taxon>
        <taxon>Yersiniaceae</taxon>
        <taxon>Chimaeribacter</taxon>
    </lineage>
</organism>
<dbReference type="InterPro" id="IPR009105">
    <property type="entry name" value="Colicin_E3_ribonuclease"/>
</dbReference>
<evidence type="ECO:0000256" key="2">
    <source>
        <dbReference type="SAM" id="Phobius"/>
    </source>
</evidence>
<dbReference type="SUPFAM" id="SSF63840">
    <property type="entry name" value="Ribonuclease domain of colicin E3"/>
    <property type="match status" value="1"/>
</dbReference>
<protein>
    <submittedName>
        <fullName evidence="4">Colicin</fullName>
    </submittedName>
</protein>
<dbReference type="RefSeq" id="WP_241506186.1">
    <property type="nucleotide sequence ID" value="NZ_PJZK01000027.1"/>
</dbReference>
<feature type="domain" description="Colicin E3-like ribonuclease" evidence="3">
    <location>
        <begin position="43"/>
        <end position="121"/>
    </location>
</feature>
<dbReference type="EMBL" id="PJZK01000027">
    <property type="protein sequence ID" value="PLR44328.1"/>
    <property type="molecule type" value="Genomic_DNA"/>
</dbReference>